<feature type="transmembrane region" description="Helical" evidence="1">
    <location>
        <begin position="12"/>
        <end position="36"/>
    </location>
</feature>
<dbReference type="RefSeq" id="WP_216858122.1">
    <property type="nucleotide sequence ID" value="NZ_CP053892.1"/>
</dbReference>
<organism evidence="2 3">
    <name type="scientific">Actinomadura verrucosospora</name>
    <dbReference type="NCBI Taxonomy" id="46165"/>
    <lineage>
        <taxon>Bacteria</taxon>
        <taxon>Bacillati</taxon>
        <taxon>Actinomycetota</taxon>
        <taxon>Actinomycetes</taxon>
        <taxon>Streptosporangiales</taxon>
        <taxon>Thermomonosporaceae</taxon>
        <taxon>Actinomadura</taxon>
    </lineage>
</organism>
<evidence type="ECO:0000313" key="3">
    <source>
        <dbReference type="Proteomes" id="UP000501240"/>
    </source>
</evidence>
<keyword evidence="3" id="KW-1185">Reference proteome</keyword>
<proteinExistence type="predicted"/>
<evidence type="ECO:0000256" key="1">
    <source>
        <dbReference type="SAM" id="Phobius"/>
    </source>
</evidence>
<feature type="transmembrane region" description="Helical" evidence="1">
    <location>
        <begin position="297"/>
        <end position="317"/>
    </location>
</feature>
<name>A0A7D3VXV3_ACTVE</name>
<dbReference type="Proteomes" id="UP000501240">
    <property type="component" value="Chromosome"/>
</dbReference>
<feature type="transmembrane region" description="Helical" evidence="1">
    <location>
        <begin position="240"/>
        <end position="261"/>
    </location>
</feature>
<feature type="transmembrane region" description="Helical" evidence="1">
    <location>
        <begin position="150"/>
        <end position="169"/>
    </location>
</feature>
<dbReference type="InterPro" id="IPR008969">
    <property type="entry name" value="CarboxyPept-like_regulatory"/>
</dbReference>
<keyword evidence="1" id="KW-0812">Transmembrane</keyword>
<feature type="transmembrane region" description="Helical" evidence="1">
    <location>
        <begin position="212"/>
        <end position="233"/>
    </location>
</feature>
<dbReference type="SUPFAM" id="SSF49464">
    <property type="entry name" value="Carboxypeptidase regulatory domain-like"/>
    <property type="match status" value="1"/>
</dbReference>
<keyword evidence="1" id="KW-0472">Membrane</keyword>
<evidence type="ECO:0000313" key="2">
    <source>
        <dbReference type="EMBL" id="QKG26415.1"/>
    </source>
</evidence>
<sequence>MTDDREDEPTLLMSLAGSLWFPLLFFFGFLICYMLPFHSPAPHDVRVAVSPPAVAQKLGPALDQQAPGAFEVIPVKDASAARKKILNREAVAAYSVEGPAQATLYIAKADGTFLEQAATSTFTAVAKQGGQAVRTVELVPTAKGDLTGTGLFYLAMAWNIAPYIAVMMLMRAVTVSRRAKVLTLAAMGAFMAVVGFYVALAMDVVPNDPVAIAYGFLITQAVAQFTYGLVPFVRQFIPGVAITLFVLLSIPSSGGAIPYQLVPGFFRALHPVMPLGNLLDALHGVFYFDYQGLLRPTLVLCGWAAAGFALVGAGAYLQHRKAAQAEAGAAPEEEVVEDPTFEAPLPHPVSPAHHEHFGDVIPGLVGTVRTTPGEPVADALVTVLATGGRQLMRTRTDDEGRYAAAGLPEDFVTVLLLARGHTPAVARVLLTAGRTHRQDFVIDTPVHGAHPA</sequence>
<dbReference type="Gene3D" id="2.60.40.1120">
    <property type="entry name" value="Carboxypeptidase-like, regulatory domain"/>
    <property type="match status" value="1"/>
</dbReference>
<keyword evidence="1" id="KW-1133">Transmembrane helix</keyword>
<gene>
    <name evidence="2" type="ORF">ACTIVE_8068</name>
</gene>
<dbReference type="Pfam" id="PF13620">
    <property type="entry name" value="CarboxypepD_reg"/>
    <property type="match status" value="1"/>
</dbReference>
<feature type="transmembrane region" description="Helical" evidence="1">
    <location>
        <begin position="181"/>
        <end position="200"/>
    </location>
</feature>
<reference evidence="2 3" key="1">
    <citation type="submission" date="2020-05" db="EMBL/GenBank/DDBJ databases">
        <title>Actinomadura verrucosospora NRRL-B18236 (PFL_A860) Genome sequencing and assembly.</title>
        <authorList>
            <person name="Samborskyy M."/>
        </authorList>
    </citation>
    <scope>NUCLEOTIDE SEQUENCE [LARGE SCALE GENOMIC DNA]</scope>
    <source>
        <strain evidence="2 3">NRRL:B18236</strain>
    </source>
</reference>
<protein>
    <submittedName>
        <fullName evidence="2">Putative integral membrane protein</fullName>
    </submittedName>
</protein>
<accession>A0A7D3VXV3</accession>
<dbReference type="AlphaFoldDB" id="A0A7D3VXV3"/>
<dbReference type="EMBL" id="CP053892">
    <property type="protein sequence ID" value="QKG26415.1"/>
    <property type="molecule type" value="Genomic_DNA"/>
</dbReference>